<dbReference type="SUPFAM" id="SSF46894">
    <property type="entry name" value="C-terminal effector domain of the bipartite response regulators"/>
    <property type="match status" value="1"/>
</dbReference>
<dbReference type="InterPro" id="IPR058245">
    <property type="entry name" value="NreC/VraR/RcsB-like_REC"/>
</dbReference>
<dbReference type="GO" id="GO:0003677">
    <property type="term" value="F:DNA binding"/>
    <property type="evidence" value="ECO:0007669"/>
    <property type="project" value="UniProtKB-KW"/>
</dbReference>
<dbReference type="InterPro" id="IPR016032">
    <property type="entry name" value="Sig_transdc_resp-reg_C-effctor"/>
</dbReference>
<evidence type="ECO:0000256" key="2">
    <source>
        <dbReference type="ARBA" id="ARBA00023015"/>
    </source>
</evidence>
<dbReference type="SMART" id="SM00421">
    <property type="entry name" value="HTH_LUXR"/>
    <property type="match status" value="1"/>
</dbReference>
<feature type="modified residue" description="4-aspartylphosphate" evidence="5">
    <location>
        <position position="56"/>
    </location>
</feature>
<dbReference type="Proteomes" id="UP000019184">
    <property type="component" value="Unassembled WGS sequence"/>
</dbReference>
<dbReference type="PANTHER" id="PTHR43214">
    <property type="entry name" value="TWO-COMPONENT RESPONSE REGULATOR"/>
    <property type="match status" value="1"/>
</dbReference>
<evidence type="ECO:0000313" key="9">
    <source>
        <dbReference type="Proteomes" id="UP000019184"/>
    </source>
</evidence>
<accession>A0A7U7J491</accession>
<proteinExistence type="predicted"/>
<reference evidence="8 9" key="1">
    <citation type="journal article" date="2014" name="ISME J.">
        <title>Candidatus Competibacter-lineage genomes retrieved from metagenomes reveal functional metabolic diversity.</title>
        <authorList>
            <person name="McIlroy S.J."/>
            <person name="Albertsen M."/>
            <person name="Andresen E.K."/>
            <person name="Saunders A.M."/>
            <person name="Kristiansen R."/>
            <person name="Stokholm-Bjerregaard M."/>
            <person name="Nielsen K.L."/>
            <person name="Nielsen P.H."/>
        </authorList>
    </citation>
    <scope>NUCLEOTIDE SEQUENCE [LARGE SCALE GENOMIC DNA]</scope>
    <source>
        <strain evidence="8 9">Run_B_J11</strain>
    </source>
</reference>
<dbReference type="EMBL" id="CBTK010000123">
    <property type="protein sequence ID" value="CDH45116.1"/>
    <property type="molecule type" value="Genomic_DNA"/>
</dbReference>
<dbReference type="PROSITE" id="PS50043">
    <property type="entry name" value="HTH_LUXR_2"/>
    <property type="match status" value="1"/>
</dbReference>
<comment type="caution">
    <text evidence="8">The sequence shown here is derived from an EMBL/GenBank/DDBJ whole genome shotgun (WGS) entry which is preliminary data.</text>
</comment>
<evidence type="ECO:0000259" key="6">
    <source>
        <dbReference type="PROSITE" id="PS50043"/>
    </source>
</evidence>
<dbReference type="RefSeq" id="WP_195912154.1">
    <property type="nucleotide sequence ID" value="NZ_CBTK010000123.1"/>
</dbReference>
<dbReference type="InterPro" id="IPR039420">
    <property type="entry name" value="WalR-like"/>
</dbReference>
<keyword evidence="9" id="KW-1185">Reference proteome</keyword>
<sequence>MNEIKVLLADDHTLVRAGLRALIEGFEGFCVVAETGDGREAVRLIRQLQPDIALIDISMPGLNGLDATALISRETPDTRVIILSMHTAETYVLEAIRAGASGYVVKDSAVDEMERALRAIQKGERWLSPSVSRHLLDEYLRLVRGQPMAGSGMEALTPRQREILQLIAEGHSTREIADRLSISVKTVETHRAQIMERLNIRDVAGLTRFALRTGLIDPER</sequence>
<evidence type="ECO:0000259" key="7">
    <source>
        <dbReference type="PROSITE" id="PS50110"/>
    </source>
</evidence>
<dbReference type="InterPro" id="IPR011006">
    <property type="entry name" value="CheY-like_superfamily"/>
</dbReference>
<dbReference type="PANTHER" id="PTHR43214:SF41">
    <property type="entry name" value="NITRATE_NITRITE RESPONSE REGULATOR PROTEIN NARP"/>
    <property type="match status" value="1"/>
</dbReference>
<dbReference type="GO" id="GO:0000160">
    <property type="term" value="P:phosphorelay signal transduction system"/>
    <property type="evidence" value="ECO:0007669"/>
    <property type="project" value="InterPro"/>
</dbReference>
<dbReference type="CDD" id="cd17535">
    <property type="entry name" value="REC_NarL-like"/>
    <property type="match status" value="1"/>
</dbReference>
<dbReference type="PRINTS" id="PR00038">
    <property type="entry name" value="HTHLUXR"/>
</dbReference>
<gene>
    <name evidence="8" type="ORF">BN874_2090006</name>
</gene>
<dbReference type="SUPFAM" id="SSF52172">
    <property type="entry name" value="CheY-like"/>
    <property type="match status" value="1"/>
</dbReference>
<evidence type="ECO:0000313" key="8">
    <source>
        <dbReference type="EMBL" id="CDH45116.1"/>
    </source>
</evidence>
<protein>
    <submittedName>
        <fullName evidence="8">Two component transcriptional regulator, LuxR family</fullName>
    </submittedName>
</protein>
<keyword evidence="3" id="KW-0238">DNA-binding</keyword>
<keyword evidence="1 5" id="KW-0597">Phosphoprotein</keyword>
<name>A0A7U7J491_9GAMM</name>
<dbReference type="Gene3D" id="3.40.50.2300">
    <property type="match status" value="1"/>
</dbReference>
<evidence type="ECO:0000256" key="4">
    <source>
        <dbReference type="ARBA" id="ARBA00023163"/>
    </source>
</evidence>
<dbReference type="AlphaFoldDB" id="A0A7U7J491"/>
<keyword evidence="4" id="KW-0804">Transcription</keyword>
<dbReference type="InterPro" id="IPR001789">
    <property type="entry name" value="Sig_transdc_resp-reg_receiver"/>
</dbReference>
<evidence type="ECO:0000256" key="5">
    <source>
        <dbReference type="PROSITE-ProRule" id="PRU00169"/>
    </source>
</evidence>
<dbReference type="Pfam" id="PF00196">
    <property type="entry name" value="GerE"/>
    <property type="match status" value="1"/>
</dbReference>
<dbReference type="GO" id="GO:0006355">
    <property type="term" value="P:regulation of DNA-templated transcription"/>
    <property type="evidence" value="ECO:0007669"/>
    <property type="project" value="InterPro"/>
</dbReference>
<keyword evidence="2" id="KW-0805">Transcription regulation</keyword>
<feature type="domain" description="HTH luxR-type" evidence="6">
    <location>
        <begin position="149"/>
        <end position="214"/>
    </location>
</feature>
<evidence type="ECO:0000256" key="3">
    <source>
        <dbReference type="ARBA" id="ARBA00023125"/>
    </source>
</evidence>
<evidence type="ECO:0000256" key="1">
    <source>
        <dbReference type="ARBA" id="ARBA00022553"/>
    </source>
</evidence>
<dbReference type="CDD" id="cd06170">
    <property type="entry name" value="LuxR_C_like"/>
    <property type="match status" value="1"/>
</dbReference>
<dbReference type="Pfam" id="PF00072">
    <property type="entry name" value="Response_reg"/>
    <property type="match status" value="1"/>
</dbReference>
<organism evidence="8 9">
    <name type="scientific">Candidatus Contendobacter odensis Run_B_J11</name>
    <dbReference type="NCBI Taxonomy" id="1400861"/>
    <lineage>
        <taxon>Bacteria</taxon>
        <taxon>Pseudomonadati</taxon>
        <taxon>Pseudomonadota</taxon>
        <taxon>Gammaproteobacteria</taxon>
        <taxon>Candidatus Competibacteraceae</taxon>
        <taxon>Candidatus Contendibacter</taxon>
    </lineage>
</organism>
<dbReference type="SMART" id="SM00448">
    <property type="entry name" value="REC"/>
    <property type="match status" value="1"/>
</dbReference>
<dbReference type="InterPro" id="IPR000792">
    <property type="entry name" value="Tscrpt_reg_LuxR_C"/>
</dbReference>
<feature type="domain" description="Response regulatory" evidence="7">
    <location>
        <begin position="5"/>
        <end position="121"/>
    </location>
</feature>
<dbReference type="PROSITE" id="PS50110">
    <property type="entry name" value="RESPONSE_REGULATORY"/>
    <property type="match status" value="1"/>
</dbReference>